<dbReference type="PROSITE" id="PS50943">
    <property type="entry name" value="HTH_CROC1"/>
    <property type="match status" value="1"/>
</dbReference>
<feature type="domain" description="HTH cro/C1-type" evidence="2">
    <location>
        <begin position="101"/>
        <end position="155"/>
    </location>
</feature>
<gene>
    <name evidence="3" type="ORF">CDV53_00930</name>
</gene>
<accession>A0ABX3ZXU0</accession>
<proteinExistence type="predicted"/>
<keyword evidence="4" id="KW-1185">Reference proteome</keyword>
<evidence type="ECO:0000256" key="1">
    <source>
        <dbReference type="SAM" id="MobiDB-lite"/>
    </source>
</evidence>
<protein>
    <recommendedName>
        <fullName evidence="2">HTH cro/C1-type domain-containing protein</fullName>
    </recommendedName>
</protein>
<dbReference type="Proteomes" id="UP000214673">
    <property type="component" value="Unassembled WGS sequence"/>
</dbReference>
<comment type="caution">
    <text evidence="3">The sequence shown here is derived from an EMBL/GenBank/DDBJ whole genome shotgun (WGS) entry which is preliminary data.</text>
</comment>
<reference evidence="3 4" key="1">
    <citation type="submission" date="2016-11" db="EMBL/GenBank/DDBJ databases">
        <title>Comparison of Traditional DNA-DNA Hybridization with In Silico Genomic Analysis.</title>
        <authorList>
            <person name="Nicholson A.C."/>
            <person name="Sammons S."/>
            <person name="Humrighouse B.W."/>
            <person name="Graziano J."/>
            <person name="Lasker B."/>
            <person name="Whitney A.M."/>
            <person name="Mcquiston J.R."/>
        </authorList>
    </citation>
    <scope>NUCLEOTIDE SEQUENCE [LARGE SCALE GENOMIC DNA]</scope>
    <source>
        <strain evidence="3 4">H1892</strain>
    </source>
</reference>
<dbReference type="Gene3D" id="1.10.260.40">
    <property type="entry name" value="lambda repressor-like DNA-binding domains"/>
    <property type="match status" value="1"/>
</dbReference>
<feature type="region of interest" description="Disordered" evidence="1">
    <location>
        <begin position="36"/>
        <end position="71"/>
    </location>
</feature>
<dbReference type="SMART" id="SM00530">
    <property type="entry name" value="HTH_XRE"/>
    <property type="match status" value="1"/>
</dbReference>
<evidence type="ECO:0000259" key="2">
    <source>
        <dbReference type="PROSITE" id="PS50943"/>
    </source>
</evidence>
<name>A0ABX3ZXU0_9RHOB</name>
<dbReference type="InterPro" id="IPR010982">
    <property type="entry name" value="Lambda_DNA-bd_dom_sf"/>
</dbReference>
<organism evidence="3 4">
    <name type="scientific">Haematobacter missouriensis</name>
    <dbReference type="NCBI Taxonomy" id="366616"/>
    <lineage>
        <taxon>Bacteria</taxon>
        <taxon>Pseudomonadati</taxon>
        <taxon>Pseudomonadota</taxon>
        <taxon>Alphaproteobacteria</taxon>
        <taxon>Rhodobacterales</taxon>
        <taxon>Paracoccaceae</taxon>
        <taxon>Haematobacter</taxon>
    </lineage>
</organism>
<dbReference type="Pfam" id="PF13560">
    <property type="entry name" value="HTH_31"/>
    <property type="match status" value="1"/>
</dbReference>
<dbReference type="SUPFAM" id="SSF47413">
    <property type="entry name" value="lambda repressor-like DNA-binding domains"/>
    <property type="match status" value="1"/>
</dbReference>
<evidence type="ECO:0000313" key="4">
    <source>
        <dbReference type="Proteomes" id="UP000214673"/>
    </source>
</evidence>
<dbReference type="CDD" id="cd00093">
    <property type="entry name" value="HTH_XRE"/>
    <property type="match status" value="1"/>
</dbReference>
<dbReference type="EMBL" id="NIPV01000004">
    <property type="protein sequence ID" value="OWJ79764.1"/>
    <property type="molecule type" value="Genomic_DNA"/>
</dbReference>
<dbReference type="InterPro" id="IPR001387">
    <property type="entry name" value="Cro/C1-type_HTH"/>
</dbReference>
<evidence type="ECO:0000313" key="3">
    <source>
        <dbReference type="EMBL" id="OWJ79764.1"/>
    </source>
</evidence>
<feature type="compositionally biased region" description="Basic residues" evidence="1">
    <location>
        <begin position="36"/>
        <end position="52"/>
    </location>
</feature>
<sequence>MPHQLREVEIRSLRYQGLWYTLWACRVHPLVGAARSRHRNAGGRERPPHHRDRTGSVFQLPDHGSGSDCGGVPQHSLLPGKGSTGLNHKLQDFDRRLGARLRQIRVCRGLSLPDVAQAMGISYQQLQKYESGANSLSVVKLLCIAEVLELEADVLLDLGDNDPSTTSIERAQTYGERHRLQKSYFALPEPIRLAILRLMEAEAGRTDG</sequence>